<dbReference type="PANTHER" id="PTHR35790:SF4">
    <property type="entry name" value="HTH-TYPE TRANSCRIPTIONAL REGULATOR PCHR"/>
    <property type="match status" value="1"/>
</dbReference>
<dbReference type="InterPro" id="IPR036390">
    <property type="entry name" value="WH_DNA-bd_sf"/>
</dbReference>
<dbReference type="SUPFAM" id="SSF46785">
    <property type="entry name" value="Winged helix' DNA-binding domain"/>
    <property type="match status" value="1"/>
</dbReference>
<dbReference type="PANTHER" id="PTHR35790">
    <property type="entry name" value="HTH-TYPE TRANSCRIPTIONAL REGULATOR PCHR"/>
    <property type="match status" value="1"/>
</dbReference>
<reference evidence="5 6" key="1">
    <citation type="submission" date="2019-03" db="EMBL/GenBank/DDBJ databases">
        <title>Genomic Encyclopedia of Type Strains, Phase IV (KMG-IV): sequencing the most valuable type-strain genomes for metagenomic binning, comparative biology and taxonomic classification.</title>
        <authorList>
            <person name="Goeker M."/>
        </authorList>
    </citation>
    <scope>NUCLEOTIDE SEQUENCE [LARGE SCALE GENOMIC DNA]</scope>
    <source>
        <strain evidence="5 6">DSM 21944</strain>
    </source>
</reference>
<evidence type="ECO:0000313" key="5">
    <source>
        <dbReference type="EMBL" id="TCS97949.1"/>
    </source>
</evidence>
<organism evidence="5 6">
    <name type="scientific">Pseudofulvimonas gallinarii</name>
    <dbReference type="NCBI Taxonomy" id="634155"/>
    <lineage>
        <taxon>Bacteria</taxon>
        <taxon>Pseudomonadati</taxon>
        <taxon>Pseudomonadota</taxon>
        <taxon>Gammaproteobacteria</taxon>
        <taxon>Lysobacterales</taxon>
        <taxon>Rhodanobacteraceae</taxon>
        <taxon>Pseudofulvimonas</taxon>
    </lineage>
</organism>
<evidence type="ECO:0000256" key="2">
    <source>
        <dbReference type="ARBA" id="ARBA00023125"/>
    </source>
</evidence>
<keyword evidence="1" id="KW-0805">Transcription regulation</keyword>
<dbReference type="EMBL" id="SMAF01000010">
    <property type="protein sequence ID" value="TCS97949.1"/>
    <property type="molecule type" value="Genomic_DNA"/>
</dbReference>
<dbReference type="PROSITE" id="PS50995">
    <property type="entry name" value="HTH_MARR_2"/>
    <property type="match status" value="1"/>
</dbReference>
<gene>
    <name evidence="5" type="ORF">EDC25_11010</name>
</gene>
<dbReference type="Gene3D" id="1.10.10.10">
    <property type="entry name" value="Winged helix-like DNA-binding domain superfamily/Winged helix DNA-binding domain"/>
    <property type="match status" value="1"/>
</dbReference>
<sequence>MQESGIAFIVSLETIGKPQRSMSEPALLDLDRFLPYRLSRLSNRISQQIASTYVDRFDLSVTEWRVMAVLGRYPGLSANEVAERTAMDKVAVSRAVARLVQQGRLRRDVAEDDRRRSVLQLTAAGRKIYAQVAPEVLATGSRLLGALDRDELALLMALLEKLEPTG</sequence>
<name>A0A4S3KV42_9GAMM</name>
<dbReference type="Proteomes" id="UP000294599">
    <property type="component" value="Unassembled WGS sequence"/>
</dbReference>
<accession>A0A4S3KV42</accession>
<dbReference type="Pfam" id="PF12802">
    <property type="entry name" value="MarR_2"/>
    <property type="match status" value="1"/>
</dbReference>
<dbReference type="SMART" id="SM00347">
    <property type="entry name" value="HTH_MARR"/>
    <property type="match status" value="1"/>
</dbReference>
<dbReference type="InterPro" id="IPR036388">
    <property type="entry name" value="WH-like_DNA-bd_sf"/>
</dbReference>
<keyword evidence="6" id="KW-1185">Reference proteome</keyword>
<keyword evidence="2" id="KW-0238">DNA-binding</keyword>
<evidence type="ECO:0000256" key="1">
    <source>
        <dbReference type="ARBA" id="ARBA00023015"/>
    </source>
</evidence>
<dbReference type="AlphaFoldDB" id="A0A4S3KV42"/>
<dbReference type="InterPro" id="IPR000835">
    <property type="entry name" value="HTH_MarR-typ"/>
</dbReference>
<dbReference type="GO" id="GO:0003677">
    <property type="term" value="F:DNA binding"/>
    <property type="evidence" value="ECO:0007669"/>
    <property type="project" value="UniProtKB-KW"/>
</dbReference>
<protein>
    <submittedName>
        <fullName evidence="5">MarR family transcriptional regulator</fullName>
    </submittedName>
</protein>
<proteinExistence type="predicted"/>
<keyword evidence="3" id="KW-0804">Transcription</keyword>
<dbReference type="InterPro" id="IPR052067">
    <property type="entry name" value="Metal_resp_HTH_trans_reg"/>
</dbReference>
<evidence type="ECO:0000313" key="6">
    <source>
        <dbReference type="Proteomes" id="UP000294599"/>
    </source>
</evidence>
<dbReference type="GO" id="GO:0003700">
    <property type="term" value="F:DNA-binding transcription factor activity"/>
    <property type="evidence" value="ECO:0007669"/>
    <property type="project" value="InterPro"/>
</dbReference>
<feature type="domain" description="HTH marR-type" evidence="4">
    <location>
        <begin position="31"/>
        <end position="164"/>
    </location>
</feature>
<evidence type="ECO:0000256" key="3">
    <source>
        <dbReference type="ARBA" id="ARBA00023163"/>
    </source>
</evidence>
<evidence type="ECO:0000259" key="4">
    <source>
        <dbReference type="PROSITE" id="PS50995"/>
    </source>
</evidence>
<dbReference type="PRINTS" id="PR00598">
    <property type="entry name" value="HTHMARR"/>
</dbReference>
<comment type="caution">
    <text evidence="5">The sequence shown here is derived from an EMBL/GenBank/DDBJ whole genome shotgun (WGS) entry which is preliminary data.</text>
</comment>